<reference evidence="1 2" key="1">
    <citation type="submission" date="2020-08" db="EMBL/GenBank/DDBJ databases">
        <authorList>
            <person name="Newling K."/>
            <person name="Davey J."/>
            <person name="Forrester S."/>
        </authorList>
    </citation>
    <scope>NUCLEOTIDE SEQUENCE [LARGE SCALE GENOMIC DNA]</scope>
    <source>
        <strain evidence="2">Crithidia deanei Carvalho (ATCC PRA-265)</strain>
    </source>
</reference>
<gene>
    <name evidence="1" type="ORF">ADEAN_000680900</name>
</gene>
<keyword evidence="2" id="KW-1185">Reference proteome</keyword>
<sequence>MLGGQHFTAVGRPFLNANHIFIKCIVEEQKKFRNKVSLFRTPGRRQGRWVDQAHSGTVLRVKEIELRDETKLFSKNENENVCGFEILGEYNKYYNEPGSNHFHKNINEPLILEQNDENFKQNFVNPVFQQDDGYAVHYKKDWPAVEREDNRHTIAPFPRWK</sequence>
<organism evidence="1 2">
    <name type="scientific">Angomonas deanei</name>
    <dbReference type="NCBI Taxonomy" id="59799"/>
    <lineage>
        <taxon>Eukaryota</taxon>
        <taxon>Discoba</taxon>
        <taxon>Euglenozoa</taxon>
        <taxon>Kinetoplastea</taxon>
        <taxon>Metakinetoplastina</taxon>
        <taxon>Trypanosomatida</taxon>
        <taxon>Trypanosomatidae</taxon>
        <taxon>Strigomonadinae</taxon>
        <taxon>Angomonas</taxon>
    </lineage>
</organism>
<accession>A0A7G2CK77</accession>
<name>A0A7G2CK77_9TRYP</name>
<evidence type="ECO:0000313" key="1">
    <source>
        <dbReference type="EMBL" id="CAD2219304.1"/>
    </source>
</evidence>
<dbReference type="VEuPathDB" id="TriTrypDB:ADEAN_000680900"/>
<proteinExistence type="predicted"/>
<dbReference type="AlphaFoldDB" id="A0A7G2CK77"/>
<evidence type="ECO:0000313" key="2">
    <source>
        <dbReference type="Proteomes" id="UP000515908"/>
    </source>
</evidence>
<protein>
    <submittedName>
        <fullName evidence="1">Uncharacterized protein</fullName>
    </submittedName>
</protein>
<dbReference type="Proteomes" id="UP000515908">
    <property type="component" value="Chromosome 13"/>
</dbReference>
<dbReference type="EMBL" id="LR877157">
    <property type="protein sequence ID" value="CAD2219304.1"/>
    <property type="molecule type" value="Genomic_DNA"/>
</dbReference>